<dbReference type="Pfam" id="PF24764">
    <property type="entry name" value="rva_4"/>
    <property type="match status" value="1"/>
</dbReference>
<sequence length="482" mass="55773">VVVLKMADLSRCIELIRRTIQELSRYEDGRTMPHHILEFIVLSIELAYRELLAHDIANSLSQSQRETIETVRHCYTVIKELERGHYRSCSLSVTIVYNGVGRPRYDIPESSLELLLENRFTVPQISHLFGVSVSTIRRRMSELRLLVRSYYSTVSDSDLDAIIMGIQELYPMCGNRQMQGHLLSRGYRIQQCRIRESQRRIDPYGTALRKLHVLNRREYSVPSPLSLYHIDGHHKLIRWKFVVHGCIDGYSRRIIYLQASNNNKAETVLQLFRDSVSKYGLPSRVRGDKGGENVGVADYMIQCRGSGRGSFIAGKSVHNQRIERLWHDVFQGCLVIFYKLFYQMEDQFLLNIEDDIHVFSLHYIFLGRINHALGQFLEAWNNHPLSSCHNHSPIQLWIYGLCEQAMDDIDQNALPFFGIDWNGPLTETEDEEHVHVPVVDNPLTPEDYNELCHTVSPLDPSDSLGVDLYLNVLQFICQKLNI</sequence>
<dbReference type="GO" id="GO:0015074">
    <property type="term" value="P:DNA integration"/>
    <property type="evidence" value="ECO:0007669"/>
    <property type="project" value="InterPro"/>
</dbReference>
<evidence type="ECO:0000313" key="2">
    <source>
        <dbReference type="EnsemblMetazoa" id="Aqu2.1.15685_001"/>
    </source>
</evidence>
<dbReference type="InterPro" id="IPR036397">
    <property type="entry name" value="RNaseH_sf"/>
</dbReference>
<dbReference type="GO" id="GO:0003676">
    <property type="term" value="F:nucleic acid binding"/>
    <property type="evidence" value="ECO:0007669"/>
    <property type="project" value="InterPro"/>
</dbReference>
<dbReference type="InterPro" id="IPR058913">
    <property type="entry name" value="Integrase_dom_put"/>
</dbReference>
<dbReference type="InterPro" id="IPR001584">
    <property type="entry name" value="Integrase_cat-core"/>
</dbReference>
<dbReference type="PANTHER" id="PTHR46791:SF5">
    <property type="entry name" value="CLR5 DOMAIN-CONTAINING PROTEIN-RELATED"/>
    <property type="match status" value="1"/>
</dbReference>
<organism evidence="2">
    <name type="scientific">Amphimedon queenslandica</name>
    <name type="common">Sponge</name>
    <dbReference type="NCBI Taxonomy" id="400682"/>
    <lineage>
        <taxon>Eukaryota</taxon>
        <taxon>Metazoa</taxon>
        <taxon>Porifera</taxon>
        <taxon>Demospongiae</taxon>
        <taxon>Heteroscleromorpha</taxon>
        <taxon>Haplosclerida</taxon>
        <taxon>Niphatidae</taxon>
        <taxon>Amphimedon</taxon>
    </lineage>
</organism>
<proteinExistence type="predicted"/>
<dbReference type="InParanoid" id="A0A1X7TLI7"/>
<evidence type="ECO:0000259" key="1">
    <source>
        <dbReference type="PROSITE" id="PS50994"/>
    </source>
</evidence>
<dbReference type="EnsemblMetazoa" id="Aqu2.1.15685_001">
    <property type="protein sequence ID" value="Aqu2.1.15685_001"/>
    <property type="gene ID" value="Aqu2.1.15685"/>
</dbReference>
<dbReference type="PANTHER" id="PTHR46791">
    <property type="entry name" value="EXPRESSED PROTEIN"/>
    <property type="match status" value="1"/>
</dbReference>
<dbReference type="SUPFAM" id="SSF53098">
    <property type="entry name" value="Ribonuclease H-like"/>
    <property type="match status" value="1"/>
</dbReference>
<accession>A0A1X7TLI7</accession>
<feature type="domain" description="Integrase catalytic" evidence="1">
    <location>
        <begin position="220"/>
        <end position="401"/>
    </location>
</feature>
<reference evidence="2" key="1">
    <citation type="submission" date="2017-05" db="UniProtKB">
        <authorList>
            <consortium name="EnsemblMetazoa"/>
        </authorList>
    </citation>
    <scope>IDENTIFICATION</scope>
</reference>
<name>A0A1X7TLI7_AMPQE</name>
<dbReference type="Gene3D" id="3.30.420.10">
    <property type="entry name" value="Ribonuclease H-like superfamily/Ribonuclease H"/>
    <property type="match status" value="1"/>
</dbReference>
<dbReference type="InterPro" id="IPR012337">
    <property type="entry name" value="RNaseH-like_sf"/>
</dbReference>
<dbReference type="PROSITE" id="PS50994">
    <property type="entry name" value="INTEGRASE"/>
    <property type="match status" value="1"/>
</dbReference>
<dbReference type="AlphaFoldDB" id="A0A1X7TLI7"/>
<dbReference type="OrthoDB" id="2686689at2759"/>
<protein>
    <recommendedName>
        <fullName evidence="1">Integrase catalytic domain-containing protein</fullName>
    </recommendedName>
</protein>